<name>A0A9P6K9K9_9FUNG</name>
<feature type="non-terminal residue" evidence="1">
    <location>
        <position position="1"/>
    </location>
</feature>
<organism evidence="1 2">
    <name type="scientific">Lunasporangiospora selenospora</name>
    <dbReference type="NCBI Taxonomy" id="979761"/>
    <lineage>
        <taxon>Eukaryota</taxon>
        <taxon>Fungi</taxon>
        <taxon>Fungi incertae sedis</taxon>
        <taxon>Mucoromycota</taxon>
        <taxon>Mortierellomycotina</taxon>
        <taxon>Mortierellomycetes</taxon>
        <taxon>Mortierellales</taxon>
        <taxon>Mortierellaceae</taxon>
        <taxon>Lunasporangiospora</taxon>
    </lineage>
</organism>
<dbReference type="Proteomes" id="UP000780801">
    <property type="component" value="Unassembled WGS sequence"/>
</dbReference>
<feature type="non-terminal residue" evidence="1">
    <location>
        <position position="51"/>
    </location>
</feature>
<accession>A0A9P6K9K9</accession>
<evidence type="ECO:0000313" key="2">
    <source>
        <dbReference type="Proteomes" id="UP000780801"/>
    </source>
</evidence>
<dbReference type="AlphaFoldDB" id="A0A9P6K9K9"/>
<keyword evidence="2" id="KW-1185">Reference proteome</keyword>
<comment type="caution">
    <text evidence="1">The sequence shown here is derived from an EMBL/GenBank/DDBJ whole genome shotgun (WGS) entry which is preliminary data.</text>
</comment>
<reference evidence="1" key="1">
    <citation type="journal article" date="2020" name="Fungal Divers.">
        <title>Resolving the Mortierellaceae phylogeny through synthesis of multi-gene phylogenetics and phylogenomics.</title>
        <authorList>
            <person name="Vandepol N."/>
            <person name="Liber J."/>
            <person name="Desiro A."/>
            <person name="Na H."/>
            <person name="Kennedy M."/>
            <person name="Barry K."/>
            <person name="Grigoriev I.V."/>
            <person name="Miller A.N."/>
            <person name="O'Donnell K."/>
            <person name="Stajich J.E."/>
            <person name="Bonito G."/>
        </authorList>
    </citation>
    <scope>NUCLEOTIDE SEQUENCE</scope>
    <source>
        <strain evidence="1">KOD1015</strain>
    </source>
</reference>
<proteinExistence type="predicted"/>
<evidence type="ECO:0000313" key="1">
    <source>
        <dbReference type="EMBL" id="KAF9574095.1"/>
    </source>
</evidence>
<sequence length="51" mass="5906">TPVFVRLLMAQQINVDYACVSIGFETYKNAPLRAQLRYVELIRDVCPDDIF</sequence>
<gene>
    <name evidence="1" type="ORF">BGW38_008351</name>
</gene>
<protein>
    <submittedName>
        <fullName evidence="1">Uncharacterized protein</fullName>
    </submittedName>
</protein>
<dbReference type="EMBL" id="JAABOA010005735">
    <property type="protein sequence ID" value="KAF9574095.1"/>
    <property type="molecule type" value="Genomic_DNA"/>
</dbReference>